<feature type="compositionally biased region" description="Low complexity" evidence="3">
    <location>
        <begin position="527"/>
        <end position="540"/>
    </location>
</feature>
<gene>
    <name evidence="5" type="ORF">XAT740_LOCUS11910</name>
</gene>
<feature type="domain" description="RCC1-like" evidence="4">
    <location>
        <begin position="30"/>
        <end position="362"/>
    </location>
</feature>
<feature type="compositionally biased region" description="Basic and acidic residues" evidence="3">
    <location>
        <begin position="386"/>
        <end position="397"/>
    </location>
</feature>
<name>A0A814F2P1_ADIRI</name>
<evidence type="ECO:0000256" key="3">
    <source>
        <dbReference type="SAM" id="MobiDB-lite"/>
    </source>
</evidence>
<feature type="repeat" description="RCC1" evidence="2">
    <location>
        <begin position="51"/>
        <end position="104"/>
    </location>
</feature>
<protein>
    <recommendedName>
        <fullName evidence="4">RCC1-like domain-containing protein</fullName>
    </recommendedName>
</protein>
<evidence type="ECO:0000259" key="4">
    <source>
        <dbReference type="Pfam" id="PF25390"/>
    </source>
</evidence>
<evidence type="ECO:0000256" key="1">
    <source>
        <dbReference type="ARBA" id="ARBA00022737"/>
    </source>
</evidence>
<feature type="compositionally biased region" description="Polar residues" evidence="3">
    <location>
        <begin position="398"/>
        <end position="410"/>
    </location>
</feature>
<feature type="repeat" description="RCC1" evidence="2">
    <location>
        <begin position="315"/>
        <end position="366"/>
    </location>
</feature>
<sequence length="610" mass="66965">MTCPKDENDIPEIYVLGKTYLAINDSFHIRNDSVMCMAAGDRHAILVTESGCVFAFGDNNSGQLGLGHTENVKKVSEIKCLRSTDEQVQFAACGRESSIVATSSGSLYSFGSNSHGQLGLELDESTAIHSSPVRINSFRSKISWRQIAMGAEHTCALTDDGIVYIWGSNEDGQCGYALKYDQITRPKELRIDYTVATISCGYYHTALIDDDGRLFLFGNNQDRQLGHSMKDRCNDPVEVTLPEPIRNVACGNQHTILMTQSGQIYISGRGDRGQLGLGTRILSTECFQPIERNLPLKAIAIAAGEGHTAILGSQGDLYLFGDGKHGKLSSETQSNEYEPRLIDLSEDSHVLDVACGGCQTLVLVQQRPSMIKDDIENINRSHLEAKESFTRTRHDSKISTNSSTGSNSELNESDHDLDELSASRTSALMNTTYVEEDGVLRSNGFKRIQDSMPVKTGVLNRLVSLNSNDREPSETSKYHPKPRRSTSENASDDEHTATLSRTTRVKALANDKSTEKNGQFDNDESDSSTTISRSSSASSDENNESMPVGSVDHLHQSFCAPQRLKPDVVACNPINVTKTESGFFSRLFRTNKSQTRPISATQNSRTCSIL</sequence>
<feature type="compositionally biased region" description="Basic and acidic residues" evidence="3">
    <location>
        <begin position="468"/>
        <end position="477"/>
    </location>
</feature>
<feature type="region of interest" description="Disordered" evidence="3">
    <location>
        <begin position="386"/>
        <end position="417"/>
    </location>
</feature>
<feature type="region of interest" description="Disordered" evidence="3">
    <location>
        <begin position="463"/>
        <end position="549"/>
    </location>
</feature>
<feature type="repeat" description="RCC1" evidence="2">
    <location>
        <begin position="212"/>
        <end position="261"/>
    </location>
</feature>
<feature type="repeat" description="RCC1" evidence="2">
    <location>
        <begin position="105"/>
        <end position="160"/>
    </location>
</feature>
<dbReference type="Pfam" id="PF25390">
    <property type="entry name" value="WD40_RLD"/>
    <property type="match status" value="1"/>
</dbReference>
<dbReference type="InterPro" id="IPR009091">
    <property type="entry name" value="RCC1/BLIP-II"/>
</dbReference>
<dbReference type="AlphaFoldDB" id="A0A814F2P1"/>
<evidence type="ECO:0000313" key="5">
    <source>
        <dbReference type="EMBL" id="CAF0975707.1"/>
    </source>
</evidence>
<dbReference type="PROSITE" id="PS50012">
    <property type="entry name" value="RCC1_3"/>
    <property type="match status" value="6"/>
</dbReference>
<dbReference type="Proteomes" id="UP000663828">
    <property type="component" value="Unassembled WGS sequence"/>
</dbReference>
<evidence type="ECO:0000256" key="2">
    <source>
        <dbReference type="PROSITE-ProRule" id="PRU00235"/>
    </source>
</evidence>
<feature type="repeat" description="RCC1" evidence="2">
    <location>
        <begin position="161"/>
        <end position="211"/>
    </location>
</feature>
<dbReference type="PANTHER" id="PTHR22870:SF440">
    <property type="entry name" value="RETINITIS PIGMENTOSA GTPASE REGULATOR B-RELATED"/>
    <property type="match status" value="1"/>
</dbReference>
<dbReference type="InterPro" id="IPR051210">
    <property type="entry name" value="Ub_ligase/GEF_domain"/>
</dbReference>
<organism evidence="5 6">
    <name type="scientific">Adineta ricciae</name>
    <name type="common">Rotifer</name>
    <dbReference type="NCBI Taxonomy" id="249248"/>
    <lineage>
        <taxon>Eukaryota</taxon>
        <taxon>Metazoa</taxon>
        <taxon>Spiralia</taxon>
        <taxon>Gnathifera</taxon>
        <taxon>Rotifera</taxon>
        <taxon>Eurotatoria</taxon>
        <taxon>Bdelloidea</taxon>
        <taxon>Adinetida</taxon>
        <taxon>Adinetidae</taxon>
        <taxon>Adineta</taxon>
    </lineage>
</organism>
<accession>A0A814F2P1</accession>
<dbReference type="PRINTS" id="PR00633">
    <property type="entry name" value="RCCNDNSATION"/>
</dbReference>
<dbReference type="PANTHER" id="PTHR22870">
    <property type="entry name" value="REGULATOR OF CHROMOSOME CONDENSATION"/>
    <property type="match status" value="1"/>
</dbReference>
<proteinExistence type="predicted"/>
<reference evidence="5" key="1">
    <citation type="submission" date="2021-02" db="EMBL/GenBank/DDBJ databases">
        <authorList>
            <person name="Nowell W R."/>
        </authorList>
    </citation>
    <scope>NUCLEOTIDE SEQUENCE</scope>
</reference>
<dbReference type="InterPro" id="IPR058923">
    <property type="entry name" value="RCC1-like_dom"/>
</dbReference>
<comment type="caution">
    <text evidence="5">The sequence shown here is derived from an EMBL/GenBank/DDBJ whole genome shotgun (WGS) entry which is preliminary data.</text>
</comment>
<dbReference type="Gene3D" id="2.130.10.30">
    <property type="entry name" value="Regulator of chromosome condensation 1/beta-lactamase-inhibitor protein II"/>
    <property type="match status" value="1"/>
</dbReference>
<keyword evidence="1" id="KW-0677">Repeat</keyword>
<dbReference type="InterPro" id="IPR000408">
    <property type="entry name" value="Reg_chr_condens"/>
</dbReference>
<feature type="repeat" description="RCC1" evidence="2">
    <location>
        <begin position="262"/>
        <end position="314"/>
    </location>
</feature>
<evidence type="ECO:0000313" key="6">
    <source>
        <dbReference type="Proteomes" id="UP000663828"/>
    </source>
</evidence>
<keyword evidence="6" id="KW-1185">Reference proteome</keyword>
<dbReference type="PROSITE" id="PS00626">
    <property type="entry name" value="RCC1_2"/>
    <property type="match status" value="3"/>
</dbReference>
<dbReference type="EMBL" id="CAJNOR010000663">
    <property type="protein sequence ID" value="CAF0975707.1"/>
    <property type="molecule type" value="Genomic_DNA"/>
</dbReference>
<dbReference type="SUPFAM" id="SSF50985">
    <property type="entry name" value="RCC1/BLIP-II"/>
    <property type="match status" value="1"/>
</dbReference>